<keyword evidence="4" id="KW-1185">Reference proteome</keyword>
<gene>
    <name evidence="3" type="ORF">E0F76_13660</name>
</gene>
<dbReference type="GO" id="GO:0016787">
    <property type="term" value="F:hydrolase activity"/>
    <property type="evidence" value="ECO:0007669"/>
    <property type="project" value="UniProtKB-KW"/>
</dbReference>
<feature type="domain" description="BIG2" evidence="2">
    <location>
        <begin position="249"/>
        <end position="286"/>
    </location>
</feature>
<dbReference type="Gene3D" id="2.60.40.1080">
    <property type="match status" value="1"/>
</dbReference>
<keyword evidence="3" id="KW-0378">Hydrolase</keyword>
<proteinExistence type="predicted"/>
<sequence>MKTYSIFKYKKTGLALMSLLLVLGCQNDDADLQTAKYSNNPNVFIDSFSGGLEYAAFSGTDIFAFQVDNKVAYNNTSASMRFDVPNVNDPAGSYAGGAFFTKVGKDLTSYNALTFWAKSLQTATIGTVGFGLDLGENKYQASLTNLKLSTVWKKYIIPIPDPSKLKIEKGMFYISAGPDQNGNGFSFWVDEVKFEKLGTIALGEGSILNGVNKTETSFVGVKKTIDGLTSIFNLPNGINQAVSLSPAYFVFSSSNPSAATVDNLGKVTILAAGTAVITAKLGEATAKGSLTINSLGSFTHAPTPAQDAAKVLSIYSDKYTNASVEYFNGYWAPYQTTTSADFVVDGDNVLNYANFNFVGIQFSKPTVSVSNMSHLHLDLFMPNAITSGANFKVQVVDFGADGVFGGSDDTSSTVTFVGPTLVSQSWIGLNIPLSSLTGLLAKDHIGQIILSGTNITGFYADNIYFYDDGSVIPSVPVTAAPTPTTAASNVLSIFSDAYTNVAATNFNPSWGQSTVATQILIAGNNTLKYAGLNYQGIELGSAQNVSSKGFLHLDYYSSNSTSLKVYLISPGPVEKAYTISVPSIGGWKSIDIPLTAFSPVNLSNIIQLKFDGNGNIYLDNIYFKN</sequence>
<keyword evidence="1" id="KW-0732">Signal</keyword>
<dbReference type="Proteomes" id="UP000295479">
    <property type="component" value="Unassembled WGS sequence"/>
</dbReference>
<dbReference type="Gene3D" id="2.60.120.430">
    <property type="entry name" value="Galactose-binding lectin"/>
    <property type="match status" value="2"/>
</dbReference>
<evidence type="ECO:0000313" key="3">
    <source>
        <dbReference type="EMBL" id="TDD95510.1"/>
    </source>
</evidence>
<feature type="chain" id="PRO_5021020709" evidence="1">
    <location>
        <begin position="31"/>
        <end position="625"/>
    </location>
</feature>
<dbReference type="EMBL" id="SMFK01000010">
    <property type="protein sequence ID" value="TDD95510.1"/>
    <property type="molecule type" value="Genomic_DNA"/>
</dbReference>
<dbReference type="RefSeq" id="WP_132007109.1">
    <property type="nucleotide sequence ID" value="NZ_SMFK01000010.1"/>
</dbReference>
<dbReference type="SUPFAM" id="SSF49373">
    <property type="entry name" value="Invasin/intimin cell-adhesion fragments"/>
    <property type="match status" value="1"/>
</dbReference>
<evidence type="ECO:0000313" key="4">
    <source>
        <dbReference type="Proteomes" id="UP000295479"/>
    </source>
</evidence>
<dbReference type="OrthoDB" id="5381604at2"/>
<feature type="signal peptide" evidence="1">
    <location>
        <begin position="1"/>
        <end position="30"/>
    </location>
</feature>
<name>A0A4R5CBA7_9FLAO</name>
<dbReference type="Pfam" id="PF02368">
    <property type="entry name" value="Big_2"/>
    <property type="match status" value="1"/>
</dbReference>
<dbReference type="InterPro" id="IPR008964">
    <property type="entry name" value="Invasin/intimin_cell_adhesion"/>
</dbReference>
<dbReference type="PROSITE" id="PS51257">
    <property type="entry name" value="PROKAR_LIPOPROTEIN"/>
    <property type="match status" value="1"/>
</dbReference>
<dbReference type="InterPro" id="IPR008979">
    <property type="entry name" value="Galactose-bd-like_sf"/>
</dbReference>
<accession>A0A4R5CBA7</accession>
<organism evidence="3 4">
    <name type="scientific">Flavobacterium cellulosilyticum</name>
    <dbReference type="NCBI Taxonomy" id="2541731"/>
    <lineage>
        <taxon>Bacteria</taxon>
        <taxon>Pseudomonadati</taxon>
        <taxon>Bacteroidota</taxon>
        <taxon>Flavobacteriia</taxon>
        <taxon>Flavobacteriales</taxon>
        <taxon>Flavobacteriaceae</taxon>
        <taxon>Flavobacterium</taxon>
    </lineage>
</organism>
<reference evidence="3 4" key="1">
    <citation type="submission" date="2019-03" db="EMBL/GenBank/DDBJ databases">
        <title>Flavobacterium AR-3-4 sp. nov. isolated from arctic soil.</title>
        <authorList>
            <person name="Chaudhary D.K."/>
        </authorList>
    </citation>
    <scope>NUCLEOTIDE SEQUENCE [LARGE SCALE GENOMIC DNA]</scope>
    <source>
        <strain evidence="3 4">AR-3-4</strain>
    </source>
</reference>
<dbReference type="SUPFAM" id="SSF49785">
    <property type="entry name" value="Galactose-binding domain-like"/>
    <property type="match status" value="1"/>
</dbReference>
<dbReference type="InterPro" id="IPR003343">
    <property type="entry name" value="Big_2"/>
</dbReference>
<comment type="caution">
    <text evidence="3">The sequence shown here is derived from an EMBL/GenBank/DDBJ whole genome shotgun (WGS) entry which is preliminary data.</text>
</comment>
<evidence type="ECO:0000256" key="1">
    <source>
        <dbReference type="SAM" id="SignalP"/>
    </source>
</evidence>
<dbReference type="AlphaFoldDB" id="A0A4R5CBA7"/>
<evidence type="ECO:0000259" key="2">
    <source>
        <dbReference type="Pfam" id="PF02368"/>
    </source>
</evidence>
<protein>
    <submittedName>
        <fullName evidence="3">Glycosyl hydrolase family 16</fullName>
    </submittedName>
</protein>